<organism evidence="6 7">
    <name type="scientific">Variovorax ureilyticus</name>
    <dbReference type="NCBI Taxonomy" id="1836198"/>
    <lineage>
        <taxon>Bacteria</taxon>
        <taxon>Pseudomonadati</taxon>
        <taxon>Pseudomonadota</taxon>
        <taxon>Betaproteobacteria</taxon>
        <taxon>Burkholderiales</taxon>
        <taxon>Comamonadaceae</taxon>
        <taxon>Variovorax</taxon>
    </lineage>
</organism>
<keyword evidence="4 6" id="KW-0067">ATP-binding</keyword>
<evidence type="ECO:0000313" key="6">
    <source>
        <dbReference type="EMBL" id="MEJ8814309.1"/>
    </source>
</evidence>
<dbReference type="PANTHER" id="PTHR45772">
    <property type="entry name" value="CONSERVED COMPONENT OF ABC TRANSPORTER FOR NATURAL AMINO ACIDS-RELATED"/>
    <property type="match status" value="1"/>
</dbReference>
<dbReference type="InterPro" id="IPR003439">
    <property type="entry name" value="ABC_transporter-like_ATP-bd"/>
</dbReference>
<evidence type="ECO:0000259" key="5">
    <source>
        <dbReference type="PROSITE" id="PS50893"/>
    </source>
</evidence>
<dbReference type="SUPFAM" id="SSF52540">
    <property type="entry name" value="P-loop containing nucleoside triphosphate hydrolases"/>
    <property type="match status" value="1"/>
</dbReference>
<dbReference type="InterPro" id="IPR051120">
    <property type="entry name" value="ABC_AA/LPS_Transport"/>
</dbReference>
<dbReference type="SMART" id="SM00382">
    <property type="entry name" value="AAA"/>
    <property type="match status" value="1"/>
</dbReference>
<accession>A0ABU8VN48</accession>
<evidence type="ECO:0000256" key="1">
    <source>
        <dbReference type="ARBA" id="ARBA00022448"/>
    </source>
</evidence>
<reference evidence="6 7" key="1">
    <citation type="submission" date="2024-03" db="EMBL/GenBank/DDBJ databases">
        <title>Novel species of the genus Variovorax.</title>
        <authorList>
            <person name="Liu Q."/>
            <person name="Xin Y.-H."/>
        </authorList>
    </citation>
    <scope>NUCLEOTIDE SEQUENCE [LARGE SCALE GENOMIC DNA]</scope>
    <source>
        <strain evidence="6 7">KACC 18899</strain>
    </source>
</reference>
<dbReference type="PANTHER" id="PTHR45772:SF7">
    <property type="entry name" value="AMINO ACID ABC TRANSPORTER ATP-BINDING PROTEIN"/>
    <property type="match status" value="1"/>
</dbReference>
<sequence length="223" mass="23560">MLHGVDFSVRSGEAVGVVGPNGAGKTTLLAALSGSLPISAGSVLLGDRDVTELDAARRCRLGVARSHQVPRPFGGMTVFENVLTAAMHGGGFSRSNAYDRSLDALSVCGMLSVANRRAETLGLLERKRLELTRALATNPRLLLLDEIGGGLTDGEAAELVGTIRLLRSRDITIIWIEHIVHLLVQVTERLVCMDAGTIIADGLPDAVLSDARVVEAYLGGQRA</sequence>
<keyword evidence="1" id="KW-0813">Transport</keyword>
<protein>
    <submittedName>
        <fullName evidence="6">ATP-binding cassette domain-containing protein</fullName>
    </submittedName>
</protein>
<dbReference type="PROSITE" id="PS50893">
    <property type="entry name" value="ABC_TRANSPORTER_2"/>
    <property type="match status" value="1"/>
</dbReference>
<keyword evidence="3" id="KW-0547">Nucleotide-binding</keyword>
<dbReference type="InterPro" id="IPR027417">
    <property type="entry name" value="P-loop_NTPase"/>
</dbReference>
<dbReference type="Pfam" id="PF12399">
    <property type="entry name" value="BCA_ABC_TP_C"/>
    <property type="match status" value="1"/>
</dbReference>
<dbReference type="Proteomes" id="UP001365846">
    <property type="component" value="Unassembled WGS sequence"/>
</dbReference>
<dbReference type="InterPro" id="IPR003593">
    <property type="entry name" value="AAA+_ATPase"/>
</dbReference>
<evidence type="ECO:0000256" key="2">
    <source>
        <dbReference type="ARBA" id="ARBA00022475"/>
    </source>
</evidence>
<comment type="caution">
    <text evidence="6">The sequence shown here is derived from an EMBL/GenBank/DDBJ whole genome shotgun (WGS) entry which is preliminary data.</text>
</comment>
<dbReference type="InterPro" id="IPR032823">
    <property type="entry name" value="BCA_ABC_TP_C"/>
</dbReference>
<dbReference type="RefSeq" id="WP_340359540.1">
    <property type="nucleotide sequence ID" value="NZ_JBBKZU010000012.1"/>
</dbReference>
<gene>
    <name evidence="6" type="ORF">WKW77_24710</name>
</gene>
<evidence type="ECO:0000256" key="4">
    <source>
        <dbReference type="ARBA" id="ARBA00022840"/>
    </source>
</evidence>
<keyword evidence="2" id="KW-0472">Membrane</keyword>
<dbReference type="EMBL" id="JBBKZU010000012">
    <property type="protein sequence ID" value="MEJ8814309.1"/>
    <property type="molecule type" value="Genomic_DNA"/>
</dbReference>
<name>A0ABU8VN48_9BURK</name>
<proteinExistence type="predicted"/>
<dbReference type="GO" id="GO:0005524">
    <property type="term" value="F:ATP binding"/>
    <property type="evidence" value="ECO:0007669"/>
    <property type="project" value="UniProtKB-KW"/>
</dbReference>
<keyword evidence="7" id="KW-1185">Reference proteome</keyword>
<dbReference type="Pfam" id="PF00005">
    <property type="entry name" value="ABC_tran"/>
    <property type="match status" value="1"/>
</dbReference>
<evidence type="ECO:0000313" key="7">
    <source>
        <dbReference type="Proteomes" id="UP001365846"/>
    </source>
</evidence>
<evidence type="ECO:0000256" key="3">
    <source>
        <dbReference type="ARBA" id="ARBA00022741"/>
    </source>
</evidence>
<feature type="domain" description="ABC transporter" evidence="5">
    <location>
        <begin position="1"/>
        <end position="220"/>
    </location>
</feature>
<keyword evidence="2" id="KW-1003">Cell membrane</keyword>
<dbReference type="Gene3D" id="3.40.50.300">
    <property type="entry name" value="P-loop containing nucleotide triphosphate hydrolases"/>
    <property type="match status" value="1"/>
</dbReference>